<feature type="region of interest" description="Disordered" evidence="2">
    <location>
        <begin position="372"/>
        <end position="408"/>
    </location>
</feature>
<dbReference type="EMBL" id="JAUJLE010000196">
    <property type="protein sequence ID" value="KAK0969540.1"/>
    <property type="molecule type" value="Genomic_DNA"/>
</dbReference>
<feature type="region of interest" description="Disordered" evidence="2">
    <location>
        <begin position="1081"/>
        <end position="1104"/>
    </location>
</feature>
<feature type="compositionally biased region" description="Low complexity" evidence="2">
    <location>
        <begin position="1005"/>
        <end position="1019"/>
    </location>
</feature>
<dbReference type="Proteomes" id="UP001175353">
    <property type="component" value="Unassembled WGS sequence"/>
</dbReference>
<keyword evidence="1" id="KW-0175">Coiled coil</keyword>
<gene>
    <name evidence="3" type="ORF">LTR91_016312</name>
</gene>
<protein>
    <submittedName>
        <fullName evidence="3">Uncharacterized protein</fullName>
    </submittedName>
</protein>
<proteinExistence type="predicted"/>
<sequence length="1212" mass="130119">MTAHDPYLSPAEASDSSDSSLHTQEAVRERSSIGGHLADSASPASTSSFDSTGTTLQGSPTSTYEAEPGRVVDAAGTAVPHDRTITRVTAAVDISDHHIIRRDFAELSSGNEERGRLFNRLEELPAHEIPDDLPTASPSPAHPLRGIRSTSHGTIAYSPRRVQYARDNATTTTAIHPAHRTSRFHEGEPSHQPSPDLLPEASPGWRLITQDMNTPPIPPRSPLRPPFRQIFPSLQQSYFPPPTLTGTSEPIAPDPVTSPVSAAVHRDIMNTVMDGPLDSNNITPDSLGSPLMMAPYVRGASNITGGTADGPSPAAFLGSRGLPIGDSMTSSSTDSPLTMAPHVRGGGNVTHGYSVARGPSPAALAARLEVARQNRPESEPSPTSIGPVSPLSGSIIAPSPAWAQTPDRPSLVPPGVPSPQPVANQNQVAASIAEVGRYLRALEHRSTSIRRNIPIAFPHWYDIPRPDAIYVRNERTLGPAAPLGNTLPLNTQIDNTVPEDAESNPSPTDPDLPEMSSLTPHIDPPPPAPTGPPPNAIHFESREQRNEWVAGKYRSFTTVITTELLGLENALRGLRALRDLGGEHAGLAVRQTQLTADELWRARMGRRLPSSGDEVLELREALQDALVRLSEEIRRLQGEVVAERRTSQGWALMQSGYLQDLSARSRSRSIEGGPHERDLSSSGRGESEGTEVERDARSDGVVYPDLPELAADESTRSQGSISTQGLQTTPYKGPGLAELAADESTQPRPTGSRDNPILPRSTCPAVSDPRPFELAADESTRPRSSASRMIIPASACSAPHLPGLASGEHARHLSSVPPRVVTPTRYGLHDRPAHTRSYLDVPERTNAHYPDTGIQHRQVYPRSYVAERNPSTEVEAIVSPPSDMPRPPTRQRPGLQGPAADDAIRTLPEGVFAPSTPTTRRVRGVPVEAYPIREPAFLNETGFIDRESNPRYAEEQELEITAVAAAPDPRRQLLERLRTSDLSYDQRRRSLARSPTPLSTEEDTSALARTRQRSSTTTSPVSLHDPRPSTSGIMRRGSSPQAIGLSPGVGIAGQENSRSQFLASSAEQAAFGFGVRPTTLRTTEHVRDENQTPVSPTSREPHTRSSIAGILATGEEALGGGGPAQYSDLAHLHRAQGPAIAGSSPVERLGSQDIYSNAGVQRDSLRWSAGETMVRTGQSTGKHAADEEAKKSGEKRADEVGTVGRVNEEVEG</sequence>
<feature type="region of interest" description="Disordered" evidence="2">
    <location>
        <begin position="181"/>
        <end position="201"/>
    </location>
</feature>
<evidence type="ECO:0000313" key="4">
    <source>
        <dbReference type="Proteomes" id="UP001175353"/>
    </source>
</evidence>
<feature type="compositionally biased region" description="Basic and acidic residues" evidence="2">
    <location>
        <begin position="673"/>
        <end position="698"/>
    </location>
</feature>
<feature type="region of interest" description="Disordered" evidence="2">
    <location>
        <begin position="876"/>
        <end position="901"/>
    </location>
</feature>
<evidence type="ECO:0000313" key="3">
    <source>
        <dbReference type="EMBL" id="KAK0969540.1"/>
    </source>
</evidence>
<feature type="coiled-coil region" evidence="1">
    <location>
        <begin position="619"/>
        <end position="646"/>
    </location>
</feature>
<feature type="region of interest" description="Disordered" evidence="2">
    <location>
        <begin position="1"/>
        <end position="70"/>
    </location>
</feature>
<feature type="region of interest" description="Disordered" evidence="2">
    <location>
        <begin position="663"/>
        <end position="770"/>
    </location>
</feature>
<feature type="compositionally biased region" description="Pro residues" evidence="2">
    <location>
        <begin position="522"/>
        <end position="535"/>
    </location>
</feature>
<feature type="compositionally biased region" description="Basic and acidic residues" evidence="2">
    <location>
        <begin position="1183"/>
        <end position="1199"/>
    </location>
</feature>
<feature type="region of interest" description="Disordered" evidence="2">
    <location>
        <begin position="482"/>
        <end position="538"/>
    </location>
</feature>
<feature type="region of interest" description="Disordered" evidence="2">
    <location>
        <begin position="1174"/>
        <end position="1212"/>
    </location>
</feature>
<organism evidence="3 4">
    <name type="scientific">Friedmanniomyces endolithicus</name>
    <dbReference type="NCBI Taxonomy" id="329885"/>
    <lineage>
        <taxon>Eukaryota</taxon>
        <taxon>Fungi</taxon>
        <taxon>Dikarya</taxon>
        <taxon>Ascomycota</taxon>
        <taxon>Pezizomycotina</taxon>
        <taxon>Dothideomycetes</taxon>
        <taxon>Dothideomycetidae</taxon>
        <taxon>Mycosphaerellales</taxon>
        <taxon>Teratosphaeriaceae</taxon>
        <taxon>Friedmanniomyces</taxon>
    </lineage>
</organism>
<feature type="region of interest" description="Disordered" evidence="2">
    <location>
        <begin position="129"/>
        <end position="149"/>
    </location>
</feature>
<dbReference type="AlphaFoldDB" id="A0AAN6K8D4"/>
<evidence type="ECO:0000256" key="1">
    <source>
        <dbReference type="SAM" id="Coils"/>
    </source>
</evidence>
<accession>A0AAN6K8D4</accession>
<reference evidence="3" key="1">
    <citation type="submission" date="2023-06" db="EMBL/GenBank/DDBJ databases">
        <title>Black Yeasts Isolated from many extreme environments.</title>
        <authorList>
            <person name="Coleine C."/>
            <person name="Stajich J.E."/>
            <person name="Selbmann L."/>
        </authorList>
    </citation>
    <scope>NUCLEOTIDE SEQUENCE</scope>
    <source>
        <strain evidence="3">CCFEE 5200</strain>
    </source>
</reference>
<comment type="caution">
    <text evidence="3">The sequence shown here is derived from an EMBL/GenBank/DDBJ whole genome shotgun (WGS) entry which is preliminary data.</text>
</comment>
<feature type="compositionally biased region" description="Polar residues" evidence="2">
    <location>
        <begin position="743"/>
        <end position="753"/>
    </location>
</feature>
<feature type="region of interest" description="Disordered" evidence="2">
    <location>
        <begin position="984"/>
        <end position="1051"/>
    </location>
</feature>
<name>A0AAN6K8D4_9PEZI</name>
<feature type="compositionally biased region" description="Low complexity" evidence="2">
    <location>
        <begin position="38"/>
        <end position="52"/>
    </location>
</feature>
<keyword evidence="4" id="KW-1185">Reference proteome</keyword>
<feature type="compositionally biased region" description="Polar residues" evidence="2">
    <location>
        <begin position="716"/>
        <end position="730"/>
    </location>
</feature>
<evidence type="ECO:0000256" key="2">
    <source>
        <dbReference type="SAM" id="MobiDB-lite"/>
    </source>
</evidence>
<feature type="compositionally biased region" description="Polar residues" evidence="2">
    <location>
        <begin position="53"/>
        <end position="64"/>
    </location>
</feature>